<dbReference type="PANTHER" id="PTHR33112">
    <property type="entry name" value="DOMAIN PROTEIN, PUTATIVE-RELATED"/>
    <property type="match status" value="1"/>
</dbReference>
<dbReference type="OrthoDB" id="4161196at2759"/>
<evidence type="ECO:0000259" key="1">
    <source>
        <dbReference type="Pfam" id="PF06985"/>
    </source>
</evidence>
<accession>A0A9P4M7E5</accession>
<keyword evidence="3" id="KW-1185">Reference proteome</keyword>
<sequence length="493" mass="56964">MNEWLRICDEDHTECVDEPTVGVYPELPTRVIDIGELSTDHLRLCAFSTEDKESSWQPRYIALSHCWGNLAEEQKRQYCTSAENIDERSKQGFDMAILPRTFQDAVTVTRELGRRYLWIDSLCIIQYGDNMEDWKREATRMEGVFRNAYCTIAATSAADSAKGFLKRPRVQQPELQCIKVESSAHGPVYVSSVADDFQRDVEQGILNQRAWVLQERALSRRIIHFTATQAYWECGSGVRCETLTYMRNSRALFLGDAKFPESLNLRRSLDKIKLFQDLFMTYSRLGITKHTDRPHAISGLEQRLASTFGTEARYGVFEKYLHRSLLWQRSGAKRMDRILYADDDAVVPSWSWMAYDGEFEYLEINSDYVEWVEEVKLADKMLKAQVRRFRGCKLVRKDNGTCSIEAKEGKGERGWLKYDTKPLMDLRELRCVIIGREKEWNGSGNRIVGTDHYVLLVTPRDSETGKVFARVGVGFVPSGYIRFQKKQSEECIV</sequence>
<evidence type="ECO:0000313" key="2">
    <source>
        <dbReference type="EMBL" id="KAF2099910.1"/>
    </source>
</evidence>
<reference evidence="2" key="1">
    <citation type="journal article" date="2020" name="Stud. Mycol.">
        <title>101 Dothideomycetes genomes: a test case for predicting lifestyles and emergence of pathogens.</title>
        <authorList>
            <person name="Haridas S."/>
            <person name="Albert R."/>
            <person name="Binder M."/>
            <person name="Bloem J."/>
            <person name="Labutti K."/>
            <person name="Salamov A."/>
            <person name="Andreopoulos B."/>
            <person name="Baker S."/>
            <person name="Barry K."/>
            <person name="Bills G."/>
            <person name="Bluhm B."/>
            <person name="Cannon C."/>
            <person name="Castanera R."/>
            <person name="Culley D."/>
            <person name="Daum C."/>
            <person name="Ezra D."/>
            <person name="Gonzalez J."/>
            <person name="Henrissat B."/>
            <person name="Kuo A."/>
            <person name="Liang C."/>
            <person name="Lipzen A."/>
            <person name="Lutzoni F."/>
            <person name="Magnuson J."/>
            <person name="Mondo S."/>
            <person name="Nolan M."/>
            <person name="Ohm R."/>
            <person name="Pangilinan J."/>
            <person name="Park H.-J."/>
            <person name="Ramirez L."/>
            <person name="Alfaro M."/>
            <person name="Sun H."/>
            <person name="Tritt A."/>
            <person name="Yoshinaga Y."/>
            <person name="Zwiers L.-H."/>
            <person name="Turgeon B."/>
            <person name="Goodwin S."/>
            <person name="Spatafora J."/>
            <person name="Crous P."/>
            <person name="Grigoriev I."/>
        </authorList>
    </citation>
    <scope>NUCLEOTIDE SEQUENCE</scope>
    <source>
        <strain evidence="2">CBS 133067</strain>
    </source>
</reference>
<dbReference type="PANTHER" id="PTHR33112:SF10">
    <property type="entry name" value="TOL"/>
    <property type="match status" value="1"/>
</dbReference>
<organism evidence="2 3">
    <name type="scientific">Rhizodiscina lignyota</name>
    <dbReference type="NCBI Taxonomy" id="1504668"/>
    <lineage>
        <taxon>Eukaryota</taxon>
        <taxon>Fungi</taxon>
        <taxon>Dikarya</taxon>
        <taxon>Ascomycota</taxon>
        <taxon>Pezizomycotina</taxon>
        <taxon>Dothideomycetes</taxon>
        <taxon>Pleosporomycetidae</taxon>
        <taxon>Aulographales</taxon>
        <taxon>Rhizodiscinaceae</taxon>
        <taxon>Rhizodiscina</taxon>
    </lineage>
</organism>
<dbReference type="Pfam" id="PF06985">
    <property type="entry name" value="HET"/>
    <property type="match status" value="1"/>
</dbReference>
<evidence type="ECO:0000313" key="3">
    <source>
        <dbReference type="Proteomes" id="UP000799772"/>
    </source>
</evidence>
<name>A0A9P4M7E5_9PEZI</name>
<protein>
    <submittedName>
        <fullName evidence="2">HET-domain-containing protein</fullName>
    </submittedName>
</protein>
<feature type="domain" description="Heterokaryon incompatibility" evidence="1">
    <location>
        <begin position="60"/>
        <end position="215"/>
    </location>
</feature>
<proteinExistence type="predicted"/>
<comment type="caution">
    <text evidence="2">The sequence shown here is derived from an EMBL/GenBank/DDBJ whole genome shotgun (WGS) entry which is preliminary data.</text>
</comment>
<dbReference type="EMBL" id="ML978125">
    <property type="protein sequence ID" value="KAF2099910.1"/>
    <property type="molecule type" value="Genomic_DNA"/>
</dbReference>
<dbReference type="Proteomes" id="UP000799772">
    <property type="component" value="Unassembled WGS sequence"/>
</dbReference>
<dbReference type="InterPro" id="IPR010730">
    <property type="entry name" value="HET"/>
</dbReference>
<gene>
    <name evidence="2" type="ORF">NA57DRAFT_37554</name>
</gene>
<dbReference type="AlphaFoldDB" id="A0A9P4M7E5"/>